<accession>A0A101RPV9</accession>
<dbReference type="Proteomes" id="UP000054375">
    <property type="component" value="Unassembled WGS sequence"/>
</dbReference>
<dbReference type="PROSITE" id="PS51819">
    <property type="entry name" value="VOC"/>
    <property type="match status" value="1"/>
</dbReference>
<dbReference type="InterPro" id="IPR037523">
    <property type="entry name" value="VOC_core"/>
</dbReference>
<reference evidence="2 3" key="1">
    <citation type="submission" date="2015-10" db="EMBL/GenBank/DDBJ databases">
        <title>Draft genome sequence of Streptomyces griseorubiginosus DSM 40469, type strain for the species Streptomyces griseorubiginosus.</title>
        <authorList>
            <person name="Ruckert C."/>
            <person name="Winkler A."/>
            <person name="Kalinowski J."/>
            <person name="Kampfer P."/>
            <person name="Glaeser S."/>
        </authorList>
    </citation>
    <scope>NUCLEOTIDE SEQUENCE [LARGE SCALE GENOMIC DNA]</scope>
    <source>
        <strain evidence="2 3">DSM 40469</strain>
    </source>
</reference>
<dbReference type="Gene3D" id="3.10.180.10">
    <property type="entry name" value="2,3-Dihydroxybiphenyl 1,2-Dioxygenase, domain 1"/>
    <property type="match status" value="1"/>
</dbReference>
<keyword evidence="3" id="KW-1185">Reference proteome</keyword>
<dbReference type="RefSeq" id="WP_062246133.1">
    <property type="nucleotide sequence ID" value="NZ_JBPJFL010000003.1"/>
</dbReference>
<sequence length="150" mass="16851">MSVLNHQIVWARDAETSARFLADMLGFEPPVKLGHFVMVQVSPDITFDFMTTDRDITAQHYAFLVSEEEFDVIIGRVRECALEYWADPKHQDASNINRLDDGRGVYFNDPSGHELEIITRPYGSGGLDAEHVNPLLMEELAASGKLPDLS</sequence>
<proteinExistence type="predicted"/>
<dbReference type="CDD" id="cd08351">
    <property type="entry name" value="ChaP_like"/>
    <property type="match status" value="1"/>
</dbReference>
<name>A0A101RPV9_9ACTN</name>
<feature type="domain" description="VOC" evidence="1">
    <location>
        <begin position="3"/>
        <end position="120"/>
    </location>
</feature>
<evidence type="ECO:0000313" key="2">
    <source>
        <dbReference type="EMBL" id="KUN59597.1"/>
    </source>
</evidence>
<dbReference type="InterPro" id="IPR029068">
    <property type="entry name" value="Glyas_Bleomycin-R_OHBP_Dase"/>
</dbReference>
<gene>
    <name evidence="2" type="ORF">AQJ54_39520</name>
</gene>
<dbReference type="AlphaFoldDB" id="A0A101RPV9"/>
<evidence type="ECO:0000313" key="3">
    <source>
        <dbReference type="Proteomes" id="UP000054375"/>
    </source>
</evidence>
<protein>
    <submittedName>
        <fullName evidence="2">Bleomycin resistance protein</fullName>
    </submittedName>
</protein>
<evidence type="ECO:0000259" key="1">
    <source>
        <dbReference type="PROSITE" id="PS51819"/>
    </source>
</evidence>
<comment type="caution">
    <text evidence="2">The sequence shown here is derived from an EMBL/GenBank/DDBJ whole genome shotgun (WGS) entry which is preliminary data.</text>
</comment>
<dbReference type="InterPro" id="IPR004360">
    <property type="entry name" value="Glyas_Fos-R_dOase_dom"/>
</dbReference>
<dbReference type="EMBL" id="LMWV01000036">
    <property type="protein sequence ID" value="KUN59597.1"/>
    <property type="molecule type" value="Genomic_DNA"/>
</dbReference>
<organism evidence="2 3">
    <name type="scientific">Streptomyces griseorubiginosus</name>
    <dbReference type="NCBI Taxonomy" id="67304"/>
    <lineage>
        <taxon>Bacteria</taxon>
        <taxon>Bacillati</taxon>
        <taxon>Actinomycetota</taxon>
        <taxon>Actinomycetes</taxon>
        <taxon>Kitasatosporales</taxon>
        <taxon>Streptomycetaceae</taxon>
        <taxon>Streptomyces</taxon>
    </lineage>
</organism>
<dbReference type="SUPFAM" id="SSF54593">
    <property type="entry name" value="Glyoxalase/Bleomycin resistance protein/Dihydroxybiphenyl dioxygenase"/>
    <property type="match status" value="1"/>
</dbReference>
<dbReference type="Pfam" id="PF00903">
    <property type="entry name" value="Glyoxalase"/>
    <property type="match status" value="1"/>
</dbReference>